<organism evidence="6 7">
    <name type="scientific">Gekko japonicus</name>
    <name type="common">Schlegel's Japanese gecko</name>
    <dbReference type="NCBI Taxonomy" id="146911"/>
    <lineage>
        <taxon>Eukaryota</taxon>
        <taxon>Metazoa</taxon>
        <taxon>Chordata</taxon>
        <taxon>Craniata</taxon>
        <taxon>Vertebrata</taxon>
        <taxon>Euteleostomi</taxon>
        <taxon>Lepidosauria</taxon>
        <taxon>Squamata</taxon>
        <taxon>Bifurcata</taxon>
        <taxon>Gekkota</taxon>
        <taxon>Gekkonidae</taxon>
        <taxon>Gekkoninae</taxon>
        <taxon>Gekko</taxon>
    </lineage>
</organism>
<dbReference type="InterPro" id="IPR013783">
    <property type="entry name" value="Ig-like_fold"/>
</dbReference>
<evidence type="ECO:0000256" key="4">
    <source>
        <dbReference type="SAM" id="SignalP"/>
    </source>
</evidence>
<feature type="chain" id="PRO_5045978931" evidence="4">
    <location>
        <begin position="24"/>
        <end position="342"/>
    </location>
</feature>
<evidence type="ECO:0000256" key="1">
    <source>
        <dbReference type="ARBA" id="ARBA00023157"/>
    </source>
</evidence>
<reference evidence="7" key="1">
    <citation type="submission" date="2025-08" db="UniProtKB">
        <authorList>
            <consortium name="RefSeq"/>
        </authorList>
    </citation>
    <scope>IDENTIFICATION</scope>
</reference>
<keyword evidence="4" id="KW-0732">Signal</keyword>
<dbReference type="InterPro" id="IPR003599">
    <property type="entry name" value="Ig_sub"/>
</dbReference>
<dbReference type="PANTHER" id="PTHR11738">
    <property type="entry name" value="MHC CLASS I NK CELL RECEPTOR"/>
    <property type="match status" value="1"/>
</dbReference>
<sequence length="342" mass="37886">MRVPFRLLFVGWWMAGQSWMVTGQDFPKPSISVSPSDMVSLRGNVNIHCRNEKVAQVEFTLLRDGRAILFRDAELHEAVFFLASVKKTDSGVYWCKYHIRNDPVDRWSPDSDPVHINVIDPSLTKPFIKVSPRGKLTLGSNVTIECQSKENGLTFSLRKSGKQIASQKTEPRGNTAKFLLSVGRTEDAGSYICQCQHRKNPFVWSEPSDPVELVVTDGSLTIILASCAVSLLLVLVLLLLAIVWYKRRRKCATANEESQPVTMPLKPEARTSGVEHDELTHGTDNDSLTYVALNHQPLRSKEAAIPGNPSESCVYASVAKDRASSKNHCSASPAAHENAKAM</sequence>
<feature type="domain" description="Ig-like" evidence="5">
    <location>
        <begin position="29"/>
        <end position="95"/>
    </location>
</feature>
<feature type="transmembrane region" description="Helical" evidence="3">
    <location>
        <begin position="222"/>
        <end position="245"/>
    </location>
</feature>
<dbReference type="Gene3D" id="2.60.40.10">
    <property type="entry name" value="Immunoglobulins"/>
    <property type="match status" value="2"/>
</dbReference>
<dbReference type="GeneID" id="107115634"/>
<name>A0ABM1KGM0_GEKJA</name>
<dbReference type="PROSITE" id="PS50835">
    <property type="entry name" value="IG_LIKE"/>
    <property type="match status" value="2"/>
</dbReference>
<protein>
    <submittedName>
        <fullName evidence="7">Killer cell immunoglobulin-like receptor 3DL1 isoform X1</fullName>
    </submittedName>
</protein>
<feature type="region of interest" description="Disordered" evidence="2">
    <location>
        <begin position="255"/>
        <end position="286"/>
    </location>
</feature>
<dbReference type="Proteomes" id="UP000694871">
    <property type="component" value="Unplaced"/>
</dbReference>
<keyword evidence="3" id="KW-0472">Membrane</keyword>
<dbReference type="InterPro" id="IPR050412">
    <property type="entry name" value="Ig-like_Receptors_ImmuneReg"/>
</dbReference>
<evidence type="ECO:0000259" key="5">
    <source>
        <dbReference type="PROSITE" id="PS50835"/>
    </source>
</evidence>
<gene>
    <name evidence="7" type="primary">LOC107115634</name>
</gene>
<dbReference type="Pfam" id="PF13927">
    <property type="entry name" value="Ig_3"/>
    <property type="match status" value="1"/>
</dbReference>
<evidence type="ECO:0000256" key="3">
    <source>
        <dbReference type="SAM" id="Phobius"/>
    </source>
</evidence>
<accession>A0ABM1KGM0</accession>
<proteinExistence type="predicted"/>
<dbReference type="InterPro" id="IPR036179">
    <property type="entry name" value="Ig-like_dom_sf"/>
</dbReference>
<dbReference type="InterPro" id="IPR007110">
    <property type="entry name" value="Ig-like_dom"/>
</dbReference>
<dbReference type="SMART" id="SM00409">
    <property type="entry name" value="IG"/>
    <property type="match status" value="2"/>
</dbReference>
<dbReference type="PANTHER" id="PTHR11738:SF186">
    <property type="entry name" value="OSTEOCLAST-ASSOCIATED IMMUNOGLOBULIN-LIKE RECEPTOR"/>
    <property type="match status" value="1"/>
</dbReference>
<feature type="compositionally biased region" description="Basic and acidic residues" evidence="2">
    <location>
        <begin position="267"/>
        <end position="284"/>
    </location>
</feature>
<evidence type="ECO:0000313" key="7">
    <source>
        <dbReference type="RefSeq" id="XP_015272857.1"/>
    </source>
</evidence>
<dbReference type="RefSeq" id="XP_015272857.1">
    <property type="nucleotide sequence ID" value="XM_015417371.1"/>
</dbReference>
<keyword evidence="6" id="KW-1185">Reference proteome</keyword>
<evidence type="ECO:0000256" key="2">
    <source>
        <dbReference type="SAM" id="MobiDB-lite"/>
    </source>
</evidence>
<dbReference type="SUPFAM" id="SSF48726">
    <property type="entry name" value="Immunoglobulin"/>
    <property type="match status" value="2"/>
</dbReference>
<dbReference type="Pfam" id="PF13895">
    <property type="entry name" value="Ig_2"/>
    <property type="match status" value="1"/>
</dbReference>
<feature type="domain" description="Ig-like" evidence="5">
    <location>
        <begin position="121"/>
        <end position="216"/>
    </location>
</feature>
<keyword evidence="3" id="KW-1133">Transmembrane helix</keyword>
<keyword evidence="1" id="KW-1015">Disulfide bond</keyword>
<evidence type="ECO:0000313" key="6">
    <source>
        <dbReference type="Proteomes" id="UP000694871"/>
    </source>
</evidence>
<keyword evidence="3" id="KW-0812">Transmembrane</keyword>
<feature type="signal peptide" evidence="4">
    <location>
        <begin position="1"/>
        <end position="23"/>
    </location>
</feature>